<dbReference type="Proteomes" id="UP001333996">
    <property type="component" value="Unassembled WGS sequence"/>
</dbReference>
<dbReference type="PANTHER" id="PTHR30007:SF1">
    <property type="entry name" value="BLR1914 PROTEIN"/>
    <property type="match status" value="1"/>
</dbReference>
<dbReference type="EMBL" id="JAYWVC010000674">
    <property type="protein sequence ID" value="MED7829048.1"/>
    <property type="molecule type" value="Genomic_DNA"/>
</dbReference>
<feature type="non-terminal residue" evidence="3">
    <location>
        <position position="246"/>
    </location>
</feature>
<accession>A0ABU7FYL6</accession>
<evidence type="ECO:0000259" key="2">
    <source>
        <dbReference type="Pfam" id="PF13340"/>
    </source>
</evidence>
<dbReference type="InterPro" id="IPR025161">
    <property type="entry name" value="IS402-like_dom"/>
</dbReference>
<sequence>MTATGNTKRKPWEVEDELWERIEPLLPKVERRYRYPGRKRLDDRKVLCGILFVLYTGIRWEFLPQELGFGSGSTCWRRLREWNDAGVWQKLHELLLAELRAADQLDLSRTAVDGSHLRAMKGGAATGRSPVDRGKTGSKHHIIVDTHGIPLAATLTGGNRNDVTQLLPLIHAVPPIRGKRGRPRRRPDAVYADRGYDHDIYRRQVRDLGIRPVIARRGTEHGSGLGKDRWVVEAAFALLHWFRRLR</sequence>
<name>A0ABU7FYL6_9ACTN</name>
<feature type="domain" description="Insertion element IS402-like" evidence="2">
    <location>
        <begin position="15"/>
        <end position="92"/>
    </location>
</feature>
<dbReference type="NCBIfam" id="NF033580">
    <property type="entry name" value="transpos_IS5_3"/>
    <property type="match status" value="1"/>
</dbReference>
<reference evidence="3" key="1">
    <citation type="submission" date="2024-01" db="EMBL/GenBank/DDBJ databases">
        <title>First draft genome sequence data of TA4-1, the type strain of Gram-positive actinobacterium Streptomyces chiangmaiensis.</title>
        <authorList>
            <person name="Yasawong M."/>
            <person name="Nantapong N."/>
        </authorList>
    </citation>
    <scope>NUCLEOTIDE SEQUENCE</scope>
    <source>
        <strain evidence="3">TA4-1</strain>
    </source>
</reference>
<organism evidence="3 4">
    <name type="scientific">Streptomyces chiangmaiensis</name>
    <dbReference type="NCBI Taxonomy" id="766497"/>
    <lineage>
        <taxon>Bacteria</taxon>
        <taxon>Bacillati</taxon>
        <taxon>Actinomycetota</taxon>
        <taxon>Actinomycetes</taxon>
        <taxon>Kitasatosporales</taxon>
        <taxon>Streptomycetaceae</taxon>
        <taxon>Streptomyces</taxon>
    </lineage>
</organism>
<evidence type="ECO:0000313" key="3">
    <source>
        <dbReference type="EMBL" id="MED7829048.1"/>
    </source>
</evidence>
<dbReference type="InterPro" id="IPR002559">
    <property type="entry name" value="Transposase_11"/>
</dbReference>
<feature type="domain" description="Transposase IS4-like" evidence="1">
    <location>
        <begin position="108"/>
        <end position="245"/>
    </location>
</feature>
<proteinExistence type="predicted"/>
<dbReference type="Pfam" id="PF13340">
    <property type="entry name" value="DUF4096"/>
    <property type="match status" value="1"/>
</dbReference>
<dbReference type="PANTHER" id="PTHR30007">
    <property type="entry name" value="PHP DOMAIN PROTEIN"/>
    <property type="match status" value="1"/>
</dbReference>
<evidence type="ECO:0000259" key="1">
    <source>
        <dbReference type="Pfam" id="PF01609"/>
    </source>
</evidence>
<evidence type="ECO:0000313" key="4">
    <source>
        <dbReference type="Proteomes" id="UP001333996"/>
    </source>
</evidence>
<protein>
    <submittedName>
        <fullName evidence="3">IS5 family transposase</fullName>
    </submittedName>
</protein>
<comment type="caution">
    <text evidence="3">The sequence shown here is derived from an EMBL/GenBank/DDBJ whole genome shotgun (WGS) entry which is preliminary data.</text>
</comment>
<dbReference type="Pfam" id="PF01609">
    <property type="entry name" value="DDE_Tnp_1"/>
    <property type="match status" value="1"/>
</dbReference>
<dbReference type="RefSeq" id="WP_329513328.1">
    <property type="nucleotide sequence ID" value="NZ_JAYWVC010000674.1"/>
</dbReference>
<keyword evidence="4" id="KW-1185">Reference proteome</keyword>
<gene>
    <name evidence="3" type="ORF">VXC91_46355</name>
</gene>